<dbReference type="OrthoDB" id="834927at2"/>
<keyword evidence="3 5" id="KW-1133">Transmembrane helix</keyword>
<feature type="transmembrane region" description="Helical" evidence="5">
    <location>
        <begin position="243"/>
        <end position="261"/>
    </location>
</feature>
<keyword evidence="2 5" id="KW-0812">Transmembrane</keyword>
<dbReference type="RefSeq" id="WP_103999951.1">
    <property type="nucleotide sequence ID" value="NZ_FNVP01000007.1"/>
</dbReference>
<feature type="transmembrane region" description="Helical" evidence="5">
    <location>
        <begin position="174"/>
        <end position="194"/>
    </location>
</feature>
<dbReference type="EMBL" id="FNVP01000007">
    <property type="protein sequence ID" value="SEG17580.1"/>
    <property type="molecule type" value="Genomic_DNA"/>
</dbReference>
<keyword evidence="4 5" id="KW-0472">Membrane</keyword>
<organism evidence="7 8">
    <name type="scientific">Flavobacterium urumqiense</name>
    <dbReference type="NCBI Taxonomy" id="935224"/>
    <lineage>
        <taxon>Bacteria</taxon>
        <taxon>Pseudomonadati</taxon>
        <taxon>Bacteroidota</taxon>
        <taxon>Flavobacteriia</taxon>
        <taxon>Flavobacteriales</taxon>
        <taxon>Flavobacteriaceae</taxon>
        <taxon>Flavobacterium</taxon>
    </lineage>
</organism>
<evidence type="ECO:0000313" key="7">
    <source>
        <dbReference type="EMBL" id="SEG17580.1"/>
    </source>
</evidence>
<feature type="transmembrane region" description="Helical" evidence="5">
    <location>
        <begin position="58"/>
        <end position="80"/>
    </location>
</feature>
<accession>A0A1H5Y1U9</accession>
<evidence type="ECO:0000313" key="8">
    <source>
        <dbReference type="Proteomes" id="UP000236737"/>
    </source>
</evidence>
<evidence type="ECO:0000256" key="3">
    <source>
        <dbReference type="ARBA" id="ARBA00022989"/>
    </source>
</evidence>
<dbReference type="InterPro" id="IPR007016">
    <property type="entry name" value="O-antigen_ligase-rel_domated"/>
</dbReference>
<feature type="transmembrane region" description="Helical" evidence="5">
    <location>
        <begin position="206"/>
        <end position="231"/>
    </location>
</feature>
<feature type="transmembrane region" description="Helical" evidence="5">
    <location>
        <begin position="327"/>
        <end position="347"/>
    </location>
</feature>
<dbReference type="AlphaFoldDB" id="A0A1H5Y1U9"/>
<feature type="domain" description="O-antigen ligase-related" evidence="6">
    <location>
        <begin position="204"/>
        <end position="343"/>
    </location>
</feature>
<evidence type="ECO:0000256" key="1">
    <source>
        <dbReference type="ARBA" id="ARBA00004141"/>
    </source>
</evidence>
<proteinExistence type="predicted"/>
<feature type="transmembrane region" description="Helical" evidence="5">
    <location>
        <begin position="7"/>
        <end position="25"/>
    </location>
</feature>
<sequence>MDVVKGLNVLIVGLLFLFCGSVYPIIFGANLFYIILLFVSVTSLLFQKKYYNIHLMSFLKAVGLLMFFLSINWILTGINISFIEFPIMYGLILIFNIAFLALLNKENISINNFDFVFIIIVIYSFFNFFTTNFLKSFFTPFLSESYTCNHLFYVFFYRAEHTILGIDLVRNQGFYWEPGVLSVVLNIFLFRLLFGDNLTLRKGLIFLTGFLIFTTFSTTGLLIMFLQFTYYLFNTESNKMKKIFFLFLFLVLSIPVLLSNVTEKVSGKGEASFLIRNYDVLVALDVTKDNFFTGVGFSNIKNKEAQEKSPIYMDSDFTEAHGNTNSVITVFLFLGIPLGLIYLFLLYNQKLINYNKGFFFFIILICLASEPLIFSGFFIFFTSSYFYKPIDISK</sequence>
<reference evidence="8" key="1">
    <citation type="submission" date="2016-10" db="EMBL/GenBank/DDBJ databases">
        <authorList>
            <person name="Varghese N."/>
            <person name="Submissions S."/>
        </authorList>
    </citation>
    <scope>NUCLEOTIDE SEQUENCE [LARGE SCALE GENOMIC DNA]</scope>
    <source>
        <strain evidence="8">CGMCC 1.9230</strain>
    </source>
</reference>
<comment type="subcellular location">
    <subcellularLocation>
        <location evidence="1">Membrane</location>
        <topology evidence="1">Multi-pass membrane protein</topology>
    </subcellularLocation>
</comment>
<dbReference type="GO" id="GO:0016020">
    <property type="term" value="C:membrane"/>
    <property type="evidence" value="ECO:0007669"/>
    <property type="project" value="UniProtKB-SubCell"/>
</dbReference>
<feature type="transmembrane region" description="Helical" evidence="5">
    <location>
        <begin position="115"/>
        <end position="134"/>
    </location>
</feature>
<dbReference type="Proteomes" id="UP000236737">
    <property type="component" value="Unassembled WGS sequence"/>
</dbReference>
<evidence type="ECO:0000256" key="2">
    <source>
        <dbReference type="ARBA" id="ARBA00022692"/>
    </source>
</evidence>
<evidence type="ECO:0000256" key="5">
    <source>
        <dbReference type="SAM" id="Phobius"/>
    </source>
</evidence>
<keyword evidence="8" id="KW-1185">Reference proteome</keyword>
<gene>
    <name evidence="7" type="ORF">SAMN04488130_10715</name>
</gene>
<protein>
    <recommendedName>
        <fullName evidence="6">O-antigen ligase-related domain-containing protein</fullName>
    </recommendedName>
</protein>
<dbReference type="Pfam" id="PF04932">
    <property type="entry name" value="Wzy_C"/>
    <property type="match status" value="1"/>
</dbReference>
<name>A0A1H5Y1U9_9FLAO</name>
<feature type="transmembrane region" description="Helical" evidence="5">
    <location>
        <begin position="86"/>
        <end position="103"/>
    </location>
</feature>
<evidence type="ECO:0000256" key="4">
    <source>
        <dbReference type="ARBA" id="ARBA00023136"/>
    </source>
</evidence>
<feature type="transmembrane region" description="Helical" evidence="5">
    <location>
        <begin position="359"/>
        <end position="387"/>
    </location>
</feature>
<evidence type="ECO:0000259" key="6">
    <source>
        <dbReference type="Pfam" id="PF04932"/>
    </source>
</evidence>